<feature type="transmembrane region" description="Helical" evidence="6">
    <location>
        <begin position="14"/>
        <end position="36"/>
    </location>
</feature>
<gene>
    <name evidence="8" type="ORF">BBI10_07685</name>
</gene>
<dbReference type="Proteomes" id="UP000095143">
    <property type="component" value="Unassembled WGS sequence"/>
</dbReference>
<evidence type="ECO:0000256" key="1">
    <source>
        <dbReference type="ARBA" id="ARBA00004429"/>
    </source>
</evidence>
<dbReference type="NCBIfam" id="NF008450">
    <property type="entry name" value="PRK11301.1"/>
    <property type="match status" value="1"/>
</dbReference>
<feature type="transmembrane region" description="Helical" evidence="6">
    <location>
        <begin position="96"/>
        <end position="114"/>
    </location>
</feature>
<evidence type="ECO:0000256" key="6">
    <source>
        <dbReference type="SAM" id="Phobius"/>
    </source>
</evidence>
<dbReference type="Pfam" id="PF02653">
    <property type="entry name" value="BPD_transp_2"/>
    <property type="match status" value="1"/>
</dbReference>
<name>A0A1C2E8E5_9PSED</name>
<keyword evidence="3 6" id="KW-0812">Transmembrane</keyword>
<comment type="subcellular location">
    <subcellularLocation>
        <location evidence="1">Cell inner membrane</location>
        <topology evidence="1">Multi-pass membrane protein</topology>
    </subcellularLocation>
</comment>
<dbReference type="OrthoDB" id="9814461at2"/>
<dbReference type="InterPro" id="IPR021807">
    <property type="entry name" value="LivHM_N"/>
</dbReference>
<comment type="caution">
    <text evidence="8">The sequence shown here is derived from an EMBL/GenBank/DDBJ whole genome shotgun (WGS) entry which is preliminary data.</text>
</comment>
<feature type="transmembrane region" description="Helical" evidence="6">
    <location>
        <begin position="353"/>
        <end position="380"/>
    </location>
</feature>
<feature type="transmembrane region" description="Helical" evidence="6">
    <location>
        <begin position="120"/>
        <end position="142"/>
    </location>
</feature>
<dbReference type="GO" id="GO:0005886">
    <property type="term" value="C:plasma membrane"/>
    <property type="evidence" value="ECO:0007669"/>
    <property type="project" value="UniProtKB-SubCell"/>
</dbReference>
<sequence length="431" mass="46295">MSAPTKPIDIKQSLIDAVIAGLLALIVFGPIVGIVLDGYGFNLQPGRVAVLVGVVVVGRFFMSLFLQTPKGVAIAQSFENSGSGVHVLPPGYKTRLRFIIPLMILIAVIFPVFADKYVLTVVILGLIYVLLGLGLNIVVGLAGLLDLGYVAFYAIGAYGLALGYQYLGLGFWSALPLAAIAAALAGCILGFPVLRMHGDYLAIVTLGFGEIIRLVLNNWLSFTGGPNGVAVPAPTFFGLEFGRRAKDGGIPIHEYFGFEYNPDLKFIFIYTVLFLVVLAVLYVKHRLTRMPVGRAWEALREDEIACRSMGLNHVLVKLSAFTIGASTAGLAGVFFASYQGFVNPTSFTFFESALILAIVVLGGMGSTVGVVIAAFVLTVAPELLRSFAEYRVLLFGILMVLMMIWRPRGLIRISRTGVQPRKGVLAKVEGA</sequence>
<feature type="transmembrane region" description="Helical" evidence="6">
    <location>
        <begin position="264"/>
        <end position="283"/>
    </location>
</feature>
<keyword evidence="4 6" id="KW-1133">Transmembrane helix</keyword>
<feature type="domain" description="High-affinity branched-chain amino acid transport system permease LivHM N-terminal" evidence="7">
    <location>
        <begin position="12"/>
        <end position="110"/>
    </location>
</feature>
<dbReference type="AlphaFoldDB" id="A0A1C2E8E5"/>
<evidence type="ECO:0000256" key="3">
    <source>
        <dbReference type="ARBA" id="ARBA00022692"/>
    </source>
</evidence>
<feature type="transmembrane region" description="Helical" evidence="6">
    <location>
        <begin position="48"/>
        <end position="66"/>
    </location>
</feature>
<keyword evidence="2" id="KW-1003">Cell membrane</keyword>
<feature type="transmembrane region" description="Helical" evidence="6">
    <location>
        <begin position="149"/>
        <end position="167"/>
    </location>
</feature>
<evidence type="ECO:0000313" key="9">
    <source>
        <dbReference type="Proteomes" id="UP000095143"/>
    </source>
</evidence>
<dbReference type="InterPro" id="IPR043428">
    <property type="entry name" value="LivM-like"/>
</dbReference>
<dbReference type="PANTHER" id="PTHR30482">
    <property type="entry name" value="HIGH-AFFINITY BRANCHED-CHAIN AMINO ACID TRANSPORT SYSTEM PERMEASE"/>
    <property type="match status" value="1"/>
</dbReference>
<evidence type="ECO:0000259" key="7">
    <source>
        <dbReference type="Pfam" id="PF11862"/>
    </source>
</evidence>
<evidence type="ECO:0000256" key="4">
    <source>
        <dbReference type="ARBA" id="ARBA00022989"/>
    </source>
</evidence>
<dbReference type="EMBL" id="MDEN01000058">
    <property type="protein sequence ID" value="OCX23213.1"/>
    <property type="molecule type" value="Genomic_DNA"/>
</dbReference>
<dbReference type="RefSeq" id="WP_065987779.1">
    <property type="nucleotide sequence ID" value="NZ_MDEN01000058.1"/>
</dbReference>
<evidence type="ECO:0000256" key="2">
    <source>
        <dbReference type="ARBA" id="ARBA00022475"/>
    </source>
</evidence>
<feature type="transmembrane region" description="Helical" evidence="6">
    <location>
        <begin position="318"/>
        <end position="341"/>
    </location>
</feature>
<protein>
    <submittedName>
        <fullName evidence="8">Branched-chain amino acid ABC transporter permease</fullName>
    </submittedName>
</protein>
<proteinExistence type="predicted"/>
<dbReference type="Pfam" id="PF11862">
    <property type="entry name" value="DUF3382"/>
    <property type="match status" value="1"/>
</dbReference>
<dbReference type="GO" id="GO:0015658">
    <property type="term" value="F:branched-chain amino acid transmembrane transporter activity"/>
    <property type="evidence" value="ECO:0007669"/>
    <property type="project" value="InterPro"/>
</dbReference>
<reference evidence="8 9" key="1">
    <citation type="submission" date="2016-08" db="EMBL/GenBank/DDBJ databases">
        <title>Whole genome sequence of Pseudomonas graminis strain UASWS1507, a potential biological control agent for agriculture.</title>
        <authorList>
            <person name="Crovadore J."/>
            <person name="Calmin G."/>
            <person name="Chablais R."/>
            <person name="Cochard B."/>
            <person name="Lefort F."/>
        </authorList>
    </citation>
    <scope>NUCLEOTIDE SEQUENCE [LARGE SCALE GENOMIC DNA]</scope>
    <source>
        <strain evidence="8 9">UASWS1507</strain>
    </source>
</reference>
<organism evidence="8 9">
    <name type="scientific">Pseudomonas graminis</name>
    <dbReference type="NCBI Taxonomy" id="158627"/>
    <lineage>
        <taxon>Bacteria</taxon>
        <taxon>Pseudomonadati</taxon>
        <taxon>Pseudomonadota</taxon>
        <taxon>Gammaproteobacteria</taxon>
        <taxon>Pseudomonadales</taxon>
        <taxon>Pseudomonadaceae</taxon>
        <taxon>Pseudomonas</taxon>
    </lineage>
</organism>
<dbReference type="PANTHER" id="PTHR30482:SF20">
    <property type="entry name" value="HIGH-AFFINITY BRANCHED-CHAIN AMINO ACID TRANSPORT SYSTEM PERMEASE PROTEIN LIVM"/>
    <property type="match status" value="1"/>
</dbReference>
<keyword evidence="5 6" id="KW-0472">Membrane</keyword>
<feature type="transmembrane region" description="Helical" evidence="6">
    <location>
        <begin position="200"/>
        <end position="220"/>
    </location>
</feature>
<accession>A0A1C2E8E5</accession>
<evidence type="ECO:0000256" key="5">
    <source>
        <dbReference type="ARBA" id="ARBA00023136"/>
    </source>
</evidence>
<feature type="transmembrane region" description="Helical" evidence="6">
    <location>
        <begin position="387"/>
        <end position="405"/>
    </location>
</feature>
<dbReference type="CDD" id="cd06581">
    <property type="entry name" value="TM_PBP1_LivM_like"/>
    <property type="match status" value="1"/>
</dbReference>
<evidence type="ECO:0000313" key="8">
    <source>
        <dbReference type="EMBL" id="OCX23213.1"/>
    </source>
</evidence>
<feature type="transmembrane region" description="Helical" evidence="6">
    <location>
        <begin position="173"/>
        <end position="193"/>
    </location>
</feature>
<dbReference type="STRING" id="158627.BW687_03280"/>
<dbReference type="InterPro" id="IPR001851">
    <property type="entry name" value="ABC_transp_permease"/>
</dbReference>